<evidence type="ECO:0000256" key="1">
    <source>
        <dbReference type="SAM" id="Phobius"/>
    </source>
</evidence>
<feature type="transmembrane region" description="Helical" evidence="1">
    <location>
        <begin position="6"/>
        <end position="31"/>
    </location>
</feature>
<dbReference type="OrthoDB" id="655954at2"/>
<evidence type="ECO:0000313" key="2">
    <source>
        <dbReference type="EMBL" id="PWG06579.1"/>
    </source>
</evidence>
<name>A0A2U2JE16_9FLAO</name>
<dbReference type="AlphaFoldDB" id="A0A2U2JE16"/>
<organism evidence="2 3">
    <name type="scientific">Polaribacter aquimarinus</name>
    <dbReference type="NCBI Taxonomy" id="2100726"/>
    <lineage>
        <taxon>Bacteria</taxon>
        <taxon>Pseudomonadati</taxon>
        <taxon>Bacteroidota</taxon>
        <taxon>Flavobacteriia</taxon>
        <taxon>Flavobacteriales</taxon>
        <taxon>Flavobacteriaceae</taxon>
    </lineage>
</organism>
<sequence>MRFILQFLIIILLTIISQIGGLIYIIVILTISSKKAKFKIKQFLLFCFLYIASTYVIVPHIAPKFGREKISQNSNLSSHFFLTDLLNRNYVKPELNYILVDISKVFKVEYSNIKIQYLDANFPFWDGFPLLPHLSHNDGKKIDISFLYEDEKGNTTNLKPSTSGYGVFVEPNKNSTNQTEICKTKGYWQYDFPKYLTFGSFNKNIRLSEKATKNLILEILKHKNVSKVFIEPHLKNRLKINNNRIRFHGCKAVRHDDHIHFQIN</sequence>
<gene>
    <name evidence="2" type="ORF">DIS07_01725</name>
</gene>
<proteinExistence type="predicted"/>
<comment type="caution">
    <text evidence="2">The sequence shown here is derived from an EMBL/GenBank/DDBJ whole genome shotgun (WGS) entry which is preliminary data.</text>
</comment>
<evidence type="ECO:0000313" key="3">
    <source>
        <dbReference type="Proteomes" id="UP000245670"/>
    </source>
</evidence>
<dbReference type="InterPro" id="IPR009045">
    <property type="entry name" value="Zn_M74/Hedgehog-like"/>
</dbReference>
<dbReference type="Proteomes" id="UP000245670">
    <property type="component" value="Unassembled WGS sequence"/>
</dbReference>
<keyword evidence="1" id="KW-1133">Transmembrane helix</keyword>
<dbReference type="Gene3D" id="3.30.1380.10">
    <property type="match status" value="1"/>
</dbReference>
<keyword evidence="1" id="KW-0812">Transmembrane</keyword>
<keyword evidence="1" id="KW-0472">Membrane</keyword>
<accession>A0A2U2JE16</accession>
<reference evidence="2 3" key="1">
    <citation type="submission" date="2018-05" db="EMBL/GenBank/DDBJ databases">
        <title>Polaribacter aquimarinus sp. nov., isolated from sediment in a sediment of sea.</title>
        <authorList>
            <person name="Lu D."/>
        </authorList>
    </citation>
    <scope>NUCLEOTIDE SEQUENCE [LARGE SCALE GENOMIC DNA]</scope>
    <source>
        <strain evidence="2 3">ZY113</strain>
    </source>
</reference>
<dbReference type="EMBL" id="QFFG01000001">
    <property type="protein sequence ID" value="PWG06579.1"/>
    <property type="molecule type" value="Genomic_DNA"/>
</dbReference>
<feature type="transmembrane region" description="Helical" evidence="1">
    <location>
        <begin position="43"/>
        <end position="62"/>
    </location>
</feature>
<protein>
    <submittedName>
        <fullName evidence="2">Uncharacterized protein</fullName>
    </submittedName>
</protein>
<keyword evidence="3" id="KW-1185">Reference proteome</keyword>